<reference evidence="2" key="1">
    <citation type="submission" date="2020-04" db="EMBL/GenBank/DDBJ databases">
        <authorList>
            <person name="Zhang T."/>
        </authorList>
    </citation>
    <scope>NUCLEOTIDE SEQUENCE</scope>
    <source>
        <strain evidence="2">HKST-UBA01</strain>
    </source>
</reference>
<dbReference type="AlphaFoldDB" id="A0A956LZG9"/>
<feature type="non-terminal residue" evidence="2">
    <location>
        <position position="365"/>
    </location>
</feature>
<evidence type="ECO:0000313" key="3">
    <source>
        <dbReference type="Proteomes" id="UP000697710"/>
    </source>
</evidence>
<sequence>MRLQSRGVFAILGLSASLTTGIAAADASTEPRISPEAAIAHAINDLTPTSDGYLLRHPEHRVEFRAGGITVSPRRGPVWTWSLTGLHGTGNESQENPPVIAPESASPLQVSYRHGLIDEQYLLRARSVEQQFVIDAPLSLASDDLVIEGAVACDGVLARTEEGWTWRNPEGVVTLADVHVYDASGRTLPAAMAVNATSTRIVVDGEALASALYPVVVDPEIGTNDFRISDMGTDGDLTYDGQSCAVAYDATDNQYLVVWEGDDDTGGLIDGEFEIFGQRIDAVTGAAVGANDFRISDMGVNGDGTADAVSPAVAWNSSSNEYLVVWTGDDVTNEESEIFGQRLAGATGLAVGTNDFRISDMGTDG</sequence>
<proteinExistence type="predicted"/>
<dbReference type="Proteomes" id="UP000697710">
    <property type="component" value="Unassembled WGS sequence"/>
</dbReference>
<feature type="signal peptide" evidence="1">
    <location>
        <begin position="1"/>
        <end position="25"/>
    </location>
</feature>
<gene>
    <name evidence="2" type="ORF">KC729_11820</name>
</gene>
<reference evidence="2" key="2">
    <citation type="journal article" date="2021" name="Microbiome">
        <title>Successional dynamics and alternative stable states in a saline activated sludge microbial community over 9 years.</title>
        <authorList>
            <person name="Wang Y."/>
            <person name="Ye J."/>
            <person name="Ju F."/>
            <person name="Liu L."/>
            <person name="Boyd J.A."/>
            <person name="Deng Y."/>
            <person name="Parks D.H."/>
            <person name="Jiang X."/>
            <person name="Yin X."/>
            <person name="Woodcroft B.J."/>
            <person name="Tyson G.W."/>
            <person name="Hugenholtz P."/>
            <person name="Polz M.F."/>
            <person name="Zhang T."/>
        </authorList>
    </citation>
    <scope>NUCLEOTIDE SEQUENCE</scope>
    <source>
        <strain evidence="2">HKST-UBA01</strain>
    </source>
</reference>
<feature type="chain" id="PRO_5037637663" description="VCBS repeat-containing protein" evidence="1">
    <location>
        <begin position="26"/>
        <end position="365"/>
    </location>
</feature>
<evidence type="ECO:0000313" key="2">
    <source>
        <dbReference type="EMBL" id="MCA9728364.1"/>
    </source>
</evidence>
<evidence type="ECO:0000256" key="1">
    <source>
        <dbReference type="SAM" id="SignalP"/>
    </source>
</evidence>
<name>A0A956LZG9_UNCEI</name>
<keyword evidence="1" id="KW-0732">Signal</keyword>
<comment type="caution">
    <text evidence="2">The sequence shown here is derived from an EMBL/GenBank/DDBJ whole genome shotgun (WGS) entry which is preliminary data.</text>
</comment>
<dbReference type="EMBL" id="JAGQHR010000363">
    <property type="protein sequence ID" value="MCA9728364.1"/>
    <property type="molecule type" value="Genomic_DNA"/>
</dbReference>
<protein>
    <recommendedName>
        <fullName evidence="4">VCBS repeat-containing protein</fullName>
    </recommendedName>
</protein>
<evidence type="ECO:0008006" key="4">
    <source>
        <dbReference type="Google" id="ProtNLM"/>
    </source>
</evidence>
<organism evidence="2 3">
    <name type="scientific">Eiseniibacteriota bacterium</name>
    <dbReference type="NCBI Taxonomy" id="2212470"/>
    <lineage>
        <taxon>Bacteria</taxon>
        <taxon>Candidatus Eiseniibacteriota</taxon>
    </lineage>
</organism>
<accession>A0A956LZG9</accession>